<keyword evidence="3 12" id="KW-0235">DNA replication</keyword>
<dbReference type="NCBIfam" id="TIGR00665">
    <property type="entry name" value="DnaB"/>
    <property type="match status" value="1"/>
</dbReference>
<accession>A0A7C4VYX5</accession>
<dbReference type="GO" id="GO:0005524">
    <property type="term" value="F:ATP binding"/>
    <property type="evidence" value="ECO:0007669"/>
    <property type="project" value="UniProtKB-UniRule"/>
</dbReference>
<dbReference type="InterPro" id="IPR036185">
    <property type="entry name" value="DNA_heli_DnaB-like_N_sf"/>
</dbReference>
<evidence type="ECO:0000256" key="4">
    <source>
        <dbReference type="ARBA" id="ARBA00022741"/>
    </source>
</evidence>
<dbReference type="EMBL" id="DTBX01000051">
    <property type="protein sequence ID" value="HGQ55094.1"/>
    <property type="molecule type" value="Genomic_DNA"/>
</dbReference>
<feature type="domain" description="SF4 helicase" evidence="13">
    <location>
        <begin position="175"/>
        <end position="444"/>
    </location>
</feature>
<comment type="catalytic activity">
    <reaction evidence="10 12">
        <text>ATP + H2O = ADP + phosphate + H(+)</text>
        <dbReference type="Rhea" id="RHEA:13065"/>
        <dbReference type="ChEBI" id="CHEBI:15377"/>
        <dbReference type="ChEBI" id="CHEBI:15378"/>
        <dbReference type="ChEBI" id="CHEBI:30616"/>
        <dbReference type="ChEBI" id="CHEBI:43474"/>
        <dbReference type="ChEBI" id="CHEBI:456216"/>
        <dbReference type="EC" id="5.6.2.3"/>
    </reaction>
</comment>
<comment type="function">
    <text evidence="12">The main replicative DNA helicase, it participates in initiation and elongation during chromosome replication. Travels ahead of the DNA replisome, separating dsDNA into templates for DNA synthesis. A processive ATP-dependent 5'-3' DNA helicase it has DNA-dependent ATPase activity.</text>
</comment>
<evidence type="ECO:0000256" key="7">
    <source>
        <dbReference type="ARBA" id="ARBA00022840"/>
    </source>
</evidence>
<evidence type="ECO:0000256" key="8">
    <source>
        <dbReference type="ARBA" id="ARBA00023125"/>
    </source>
</evidence>
<keyword evidence="2 12" id="KW-0639">Primosome</keyword>
<evidence type="ECO:0000256" key="1">
    <source>
        <dbReference type="ARBA" id="ARBA00008428"/>
    </source>
</evidence>
<evidence type="ECO:0000256" key="5">
    <source>
        <dbReference type="ARBA" id="ARBA00022801"/>
    </source>
</evidence>
<proteinExistence type="inferred from homology"/>
<dbReference type="GO" id="GO:0016787">
    <property type="term" value="F:hydrolase activity"/>
    <property type="evidence" value="ECO:0007669"/>
    <property type="project" value="UniProtKB-KW"/>
</dbReference>
<keyword evidence="5 12" id="KW-0378">Hydrolase</keyword>
<evidence type="ECO:0000259" key="13">
    <source>
        <dbReference type="PROSITE" id="PS51199"/>
    </source>
</evidence>
<dbReference type="InterPro" id="IPR007693">
    <property type="entry name" value="DNA_helicase_DnaB-like_N"/>
</dbReference>
<keyword evidence="9" id="KW-0413">Isomerase</keyword>
<evidence type="ECO:0000256" key="11">
    <source>
        <dbReference type="NCBIfam" id="TIGR00665"/>
    </source>
</evidence>
<dbReference type="GO" id="GO:0006269">
    <property type="term" value="P:DNA replication, synthesis of primer"/>
    <property type="evidence" value="ECO:0007669"/>
    <property type="project" value="UniProtKB-UniRule"/>
</dbReference>
<comment type="caution">
    <text evidence="15">The sequence shown here is derived from an EMBL/GenBank/DDBJ whole genome shotgun (WGS) entry which is preliminary data.</text>
</comment>
<organism evidence="15">
    <name type="scientific">candidate division WOR-3 bacterium</name>
    <dbReference type="NCBI Taxonomy" id="2052148"/>
    <lineage>
        <taxon>Bacteria</taxon>
        <taxon>Bacteria division WOR-3</taxon>
    </lineage>
</organism>
<evidence type="ECO:0000256" key="10">
    <source>
        <dbReference type="ARBA" id="ARBA00048954"/>
    </source>
</evidence>
<gene>
    <name evidence="15" type="primary">dnaB</name>
    <name evidence="15" type="ORF">ENT60_02245</name>
    <name evidence="14" type="ORF">ENU28_01350</name>
</gene>
<dbReference type="EMBL" id="DSZH01000103">
    <property type="protein sequence ID" value="HGU47367.1"/>
    <property type="molecule type" value="Genomic_DNA"/>
</dbReference>
<evidence type="ECO:0000313" key="15">
    <source>
        <dbReference type="EMBL" id="HGU47367.1"/>
    </source>
</evidence>
<dbReference type="SUPFAM" id="SSF52540">
    <property type="entry name" value="P-loop containing nucleoside triphosphate hydrolases"/>
    <property type="match status" value="1"/>
</dbReference>
<evidence type="ECO:0000256" key="3">
    <source>
        <dbReference type="ARBA" id="ARBA00022705"/>
    </source>
</evidence>
<evidence type="ECO:0000256" key="6">
    <source>
        <dbReference type="ARBA" id="ARBA00022806"/>
    </source>
</evidence>
<dbReference type="GO" id="GO:0005829">
    <property type="term" value="C:cytosol"/>
    <property type="evidence" value="ECO:0007669"/>
    <property type="project" value="TreeGrafter"/>
</dbReference>
<protein>
    <recommendedName>
        <fullName evidence="11 12">Replicative DNA helicase</fullName>
        <ecNumber evidence="11 12">5.6.2.3</ecNumber>
    </recommendedName>
</protein>
<name>A0A7C4VYX5_UNCW3</name>
<sequence length="449" mass="51000">MVEREVPHSIELEKAVLGAMLVDQEVIPRVLEYVDRSCFYSEAHQIIFNTIVSLFEKNIVVDINTVSEELKRQNLLEEIGGREELANLSNFVVSSAGVEEWAKLILEKAIKRKLIQAANQIVKETLEDKLPVEHLLDKAESLIFSIKEARIRKGFVPLKDILKDTLKKIEEASQRKRFLTGLETGFQKLDEMTSGIQNGDLIIIAGRPSMGKTAFALNLATNVAVRNRVPVAFFSLEMSKELLIQRLICSEARIGLRALRSGNLPRDAWQRISTVCGIFYDIDFFIDDSPRLSVLDIRAKARRLKSELSLGLVVIDYLQLIEGVRESRSATRQEVISEISRSLKALAKELDIPVICLSQLSRSPERRDPKKPIPQLADLRESGAIEQDADLVILLYRDEFYNENSLEKGMARIIIAKQRNGPTGQFRLAFINEYMKFDNLTFEEEIEAE</sequence>
<dbReference type="PANTHER" id="PTHR30153">
    <property type="entry name" value="REPLICATIVE DNA HELICASE DNAB"/>
    <property type="match status" value="1"/>
</dbReference>
<dbReference type="Gene3D" id="3.40.50.300">
    <property type="entry name" value="P-loop containing nucleotide triphosphate hydrolases"/>
    <property type="match status" value="1"/>
</dbReference>
<dbReference type="InterPro" id="IPR007694">
    <property type="entry name" value="DNA_helicase_DnaB-like_C"/>
</dbReference>
<dbReference type="GO" id="GO:1990077">
    <property type="term" value="C:primosome complex"/>
    <property type="evidence" value="ECO:0007669"/>
    <property type="project" value="UniProtKB-UniRule"/>
</dbReference>
<dbReference type="Pfam" id="PF00772">
    <property type="entry name" value="DnaB"/>
    <property type="match status" value="1"/>
</dbReference>
<dbReference type="Pfam" id="PF03796">
    <property type="entry name" value="DnaB_C"/>
    <property type="match status" value="1"/>
</dbReference>
<comment type="similarity">
    <text evidence="1 12">Belongs to the helicase family. DnaB subfamily.</text>
</comment>
<dbReference type="SMART" id="SM00382">
    <property type="entry name" value="AAA"/>
    <property type="match status" value="1"/>
</dbReference>
<dbReference type="SUPFAM" id="SSF48024">
    <property type="entry name" value="N-terminal domain of DnaB helicase"/>
    <property type="match status" value="1"/>
</dbReference>
<dbReference type="AlphaFoldDB" id="A0A7C4VYX5"/>
<dbReference type="PROSITE" id="PS51199">
    <property type="entry name" value="SF4_HELICASE"/>
    <property type="match status" value="1"/>
</dbReference>
<keyword evidence="4 12" id="KW-0547">Nucleotide-binding</keyword>
<dbReference type="InterPro" id="IPR027417">
    <property type="entry name" value="P-loop_NTPase"/>
</dbReference>
<keyword evidence="7 12" id="KW-0067">ATP-binding</keyword>
<dbReference type="FunFam" id="1.10.860.10:FF:000001">
    <property type="entry name" value="Replicative DNA helicase"/>
    <property type="match status" value="1"/>
</dbReference>
<dbReference type="EC" id="5.6.2.3" evidence="11 12"/>
<dbReference type="FunFam" id="3.40.50.300:FF:000351">
    <property type="entry name" value="Replicative DNA helicase"/>
    <property type="match status" value="1"/>
</dbReference>
<reference evidence="15" key="1">
    <citation type="journal article" date="2020" name="mSystems">
        <title>Genome- and Community-Level Interaction Insights into Carbon Utilization and Element Cycling Functions of Hydrothermarchaeota in Hydrothermal Sediment.</title>
        <authorList>
            <person name="Zhou Z."/>
            <person name="Liu Y."/>
            <person name="Xu W."/>
            <person name="Pan J."/>
            <person name="Luo Z.H."/>
            <person name="Li M."/>
        </authorList>
    </citation>
    <scope>NUCLEOTIDE SEQUENCE [LARGE SCALE GENOMIC DNA]</scope>
    <source>
        <strain evidence="15">SpSt-594</strain>
        <strain evidence="14">SpSt-655</strain>
    </source>
</reference>
<dbReference type="InterPro" id="IPR016136">
    <property type="entry name" value="DNA_helicase_N/primase_C"/>
</dbReference>
<keyword evidence="6 12" id="KW-0347">Helicase</keyword>
<evidence type="ECO:0000256" key="12">
    <source>
        <dbReference type="RuleBase" id="RU362085"/>
    </source>
</evidence>
<evidence type="ECO:0000256" key="2">
    <source>
        <dbReference type="ARBA" id="ARBA00022515"/>
    </source>
</evidence>
<dbReference type="Gene3D" id="1.10.860.10">
    <property type="entry name" value="DNAb Helicase, Chain A"/>
    <property type="match status" value="1"/>
</dbReference>
<dbReference type="CDD" id="cd00984">
    <property type="entry name" value="DnaB_C"/>
    <property type="match status" value="1"/>
</dbReference>
<dbReference type="GO" id="GO:0043139">
    <property type="term" value="F:5'-3' DNA helicase activity"/>
    <property type="evidence" value="ECO:0007669"/>
    <property type="project" value="UniProtKB-EC"/>
</dbReference>
<evidence type="ECO:0000313" key="14">
    <source>
        <dbReference type="EMBL" id="HGQ55094.1"/>
    </source>
</evidence>
<keyword evidence="8 12" id="KW-0238">DNA-binding</keyword>
<dbReference type="InterPro" id="IPR007692">
    <property type="entry name" value="DNA_helicase_DnaB"/>
</dbReference>
<dbReference type="GO" id="GO:0003677">
    <property type="term" value="F:DNA binding"/>
    <property type="evidence" value="ECO:0007669"/>
    <property type="project" value="UniProtKB-UniRule"/>
</dbReference>
<evidence type="ECO:0000256" key="9">
    <source>
        <dbReference type="ARBA" id="ARBA00023235"/>
    </source>
</evidence>
<dbReference type="InterPro" id="IPR003593">
    <property type="entry name" value="AAA+_ATPase"/>
</dbReference>
<dbReference type="PANTHER" id="PTHR30153:SF2">
    <property type="entry name" value="REPLICATIVE DNA HELICASE"/>
    <property type="match status" value="1"/>
</dbReference>